<dbReference type="GO" id="GO:0004058">
    <property type="term" value="F:aromatic-L-amino-acid decarboxylase activity"/>
    <property type="evidence" value="ECO:0007669"/>
    <property type="project" value="UniProtKB-ARBA"/>
</dbReference>
<name>A0A5S9M6N2_BACIA</name>
<gene>
    <name evidence="7" type="ORF">BsIDN1_14420</name>
</gene>
<sequence length="147" mass="16356">MEATGLGTNNLIRIKTNKDHSMDMEDLRCQMERVAQGGGIPVYIVATTGTTDAIAIDDVKGVRETAETIAEKYDLKVPHIHADSALGGFFAFFNEYDVSENPLQFSDGILRMLKEIKAKFQHLSLLQTRCALIFKSLAKHLTHPVYS</sequence>
<comment type="cofactor">
    <cofactor evidence="1 6">
        <name>pyridoxal 5'-phosphate</name>
        <dbReference type="ChEBI" id="CHEBI:597326"/>
    </cofactor>
</comment>
<dbReference type="EMBL" id="AP021906">
    <property type="protein sequence ID" value="BBP87824.1"/>
    <property type="molecule type" value="Genomic_DNA"/>
</dbReference>
<dbReference type="Proteomes" id="UP000464658">
    <property type="component" value="Chromosome"/>
</dbReference>
<organism evidence="7 8">
    <name type="scientific">Bacillus safensis</name>
    <dbReference type="NCBI Taxonomy" id="561879"/>
    <lineage>
        <taxon>Bacteria</taxon>
        <taxon>Bacillati</taxon>
        <taxon>Bacillota</taxon>
        <taxon>Bacilli</taxon>
        <taxon>Bacillales</taxon>
        <taxon>Bacillaceae</taxon>
        <taxon>Bacillus</taxon>
    </lineage>
</organism>
<dbReference type="GO" id="GO:0030170">
    <property type="term" value="F:pyridoxal phosphate binding"/>
    <property type="evidence" value="ECO:0007669"/>
    <property type="project" value="InterPro"/>
</dbReference>
<dbReference type="PANTHER" id="PTHR45677">
    <property type="entry name" value="GLUTAMATE DECARBOXYLASE-RELATED"/>
    <property type="match status" value="1"/>
</dbReference>
<accession>A0A5S9M6N2</accession>
<dbReference type="AlphaFoldDB" id="A0A5S9M6N2"/>
<evidence type="ECO:0000256" key="1">
    <source>
        <dbReference type="ARBA" id="ARBA00001933"/>
    </source>
</evidence>
<dbReference type="Gene3D" id="3.40.640.10">
    <property type="entry name" value="Type I PLP-dependent aspartate aminotransferase-like (Major domain)"/>
    <property type="match status" value="1"/>
</dbReference>
<dbReference type="Pfam" id="PF00282">
    <property type="entry name" value="Pyridoxal_deC"/>
    <property type="match status" value="1"/>
</dbReference>
<evidence type="ECO:0000313" key="8">
    <source>
        <dbReference type="Proteomes" id="UP000464658"/>
    </source>
</evidence>
<dbReference type="GO" id="GO:0005737">
    <property type="term" value="C:cytoplasm"/>
    <property type="evidence" value="ECO:0007669"/>
    <property type="project" value="TreeGrafter"/>
</dbReference>
<dbReference type="InterPro" id="IPR015421">
    <property type="entry name" value="PyrdxlP-dep_Trfase_major"/>
</dbReference>
<evidence type="ECO:0000256" key="5">
    <source>
        <dbReference type="ARBA" id="ARBA00023239"/>
    </source>
</evidence>
<evidence type="ECO:0000313" key="7">
    <source>
        <dbReference type="EMBL" id="BBP87824.1"/>
    </source>
</evidence>
<evidence type="ECO:0000256" key="2">
    <source>
        <dbReference type="ARBA" id="ARBA00009533"/>
    </source>
</evidence>
<evidence type="ECO:0000256" key="4">
    <source>
        <dbReference type="ARBA" id="ARBA00022898"/>
    </source>
</evidence>
<proteinExistence type="inferred from homology"/>
<keyword evidence="4 6" id="KW-0663">Pyridoxal phosphate</keyword>
<evidence type="ECO:0000256" key="6">
    <source>
        <dbReference type="RuleBase" id="RU000382"/>
    </source>
</evidence>
<protein>
    <submittedName>
        <fullName evidence="7">Uncharacterized protein</fullName>
    </submittedName>
</protein>
<keyword evidence="5 6" id="KW-0456">Lyase</keyword>
<dbReference type="InterPro" id="IPR015424">
    <property type="entry name" value="PyrdxlP-dep_Trfase"/>
</dbReference>
<evidence type="ECO:0000256" key="3">
    <source>
        <dbReference type="ARBA" id="ARBA00022793"/>
    </source>
</evidence>
<comment type="similarity">
    <text evidence="2 6">Belongs to the group II decarboxylase family.</text>
</comment>
<dbReference type="GO" id="GO:0019752">
    <property type="term" value="P:carboxylic acid metabolic process"/>
    <property type="evidence" value="ECO:0007669"/>
    <property type="project" value="InterPro"/>
</dbReference>
<dbReference type="InterPro" id="IPR002129">
    <property type="entry name" value="PyrdxlP-dep_de-COase"/>
</dbReference>
<dbReference type="PANTHER" id="PTHR45677:SF8">
    <property type="entry name" value="CYSTEINE SULFINIC ACID DECARBOXYLASE"/>
    <property type="match status" value="1"/>
</dbReference>
<reference evidence="7 8" key="1">
    <citation type="submission" date="2019-12" db="EMBL/GenBank/DDBJ databases">
        <title>Full genome sequence of a Bacillus safensis strain isolated from commercially available natto in Indonesia.</title>
        <authorList>
            <person name="Yoshida M."/>
            <person name="Uomi M."/>
            <person name="Waturangi D."/>
            <person name="Ekaputri J.J."/>
            <person name="Setiamarga D.H.E."/>
        </authorList>
    </citation>
    <scope>NUCLEOTIDE SEQUENCE [LARGE SCALE GENOMIC DNA]</scope>
    <source>
        <strain evidence="7 8">IDN1</strain>
    </source>
</reference>
<keyword evidence="3" id="KW-0210">Decarboxylase</keyword>
<dbReference type="SUPFAM" id="SSF53383">
    <property type="entry name" value="PLP-dependent transferases"/>
    <property type="match status" value="1"/>
</dbReference>